<name>A0A1H4GA17_9RHOB</name>
<organism evidence="1 2">
    <name type="scientific">Rubrimonas cliftonensis</name>
    <dbReference type="NCBI Taxonomy" id="89524"/>
    <lineage>
        <taxon>Bacteria</taxon>
        <taxon>Pseudomonadati</taxon>
        <taxon>Pseudomonadota</taxon>
        <taxon>Alphaproteobacteria</taxon>
        <taxon>Rhodobacterales</taxon>
        <taxon>Paracoccaceae</taxon>
        <taxon>Rubrimonas</taxon>
    </lineage>
</organism>
<dbReference type="EMBL" id="FNQM01000042">
    <property type="protein sequence ID" value="SEB05728.1"/>
    <property type="molecule type" value="Genomic_DNA"/>
</dbReference>
<dbReference type="RefSeq" id="WP_093256776.1">
    <property type="nucleotide sequence ID" value="NZ_FNQM01000042.1"/>
</dbReference>
<reference evidence="1 2" key="1">
    <citation type="submission" date="2016-10" db="EMBL/GenBank/DDBJ databases">
        <authorList>
            <person name="de Groot N.N."/>
        </authorList>
    </citation>
    <scope>NUCLEOTIDE SEQUENCE [LARGE SCALE GENOMIC DNA]</scope>
    <source>
        <strain evidence="1 2">DSM 15345</strain>
    </source>
</reference>
<evidence type="ECO:0000313" key="1">
    <source>
        <dbReference type="EMBL" id="SEB05728.1"/>
    </source>
</evidence>
<sequence>MSNPELAAILRHGQAIALSSRALLNLRCGQADGGDGHGLADALCDMMLSGDYPFGWPIDDAIRLLDRAGVNRCARTVVLRRRLAALADMIMALDDAALDEAA</sequence>
<gene>
    <name evidence="1" type="ORF">SAMN05444370_1424</name>
</gene>
<proteinExistence type="predicted"/>
<dbReference type="Proteomes" id="UP000198703">
    <property type="component" value="Unassembled WGS sequence"/>
</dbReference>
<dbReference type="AlphaFoldDB" id="A0A1H4GA17"/>
<protein>
    <submittedName>
        <fullName evidence="1">Uncharacterized protein</fullName>
    </submittedName>
</protein>
<keyword evidence="2" id="KW-1185">Reference proteome</keyword>
<accession>A0A1H4GA17</accession>
<evidence type="ECO:0000313" key="2">
    <source>
        <dbReference type="Proteomes" id="UP000198703"/>
    </source>
</evidence>